<dbReference type="PROSITE" id="PS52015">
    <property type="entry name" value="TONB_CTD"/>
    <property type="match status" value="1"/>
</dbReference>
<dbReference type="PANTHER" id="PTHR33446">
    <property type="entry name" value="PROTEIN TONB-RELATED"/>
    <property type="match status" value="1"/>
</dbReference>
<dbReference type="EMBL" id="CP136051">
    <property type="protein sequence ID" value="WOK09733.1"/>
    <property type="molecule type" value="Genomic_DNA"/>
</dbReference>
<keyword evidence="3" id="KW-0813">Transport</keyword>
<dbReference type="InterPro" id="IPR051045">
    <property type="entry name" value="TonB-dependent_transducer"/>
</dbReference>
<dbReference type="PANTHER" id="PTHR33446:SF2">
    <property type="entry name" value="PROTEIN TONB"/>
    <property type="match status" value="1"/>
</dbReference>
<evidence type="ECO:0000256" key="7">
    <source>
        <dbReference type="ARBA" id="ARBA00022927"/>
    </source>
</evidence>
<sequence length="192" mass="21449">MKKNIKVFALIGVLFLAQSCGTKTDKSSEETKVEVTPTETVNLSSIEQRRAFIKKDSAMIAEKRMKAWNEMYAKTPTYTNPTGTVIYRKAEVNPVFVGGDRAMRKFLRDNIVYPEQAEKDELEGAVFVDFVVGVDGTVSNIEVTDATSADVDQAFRTEAVRVVGSMPKWTPGRQNDKPVNVKYSIPITFQII</sequence>
<dbReference type="InterPro" id="IPR006260">
    <property type="entry name" value="TonB/TolA_C"/>
</dbReference>
<evidence type="ECO:0000256" key="3">
    <source>
        <dbReference type="ARBA" id="ARBA00022448"/>
    </source>
</evidence>
<evidence type="ECO:0000259" key="10">
    <source>
        <dbReference type="PROSITE" id="PS52015"/>
    </source>
</evidence>
<keyword evidence="6" id="KW-0812">Transmembrane</keyword>
<organism evidence="11 12">
    <name type="scientific">Imperialibacter roseus</name>
    <dbReference type="NCBI Taxonomy" id="1324217"/>
    <lineage>
        <taxon>Bacteria</taxon>
        <taxon>Pseudomonadati</taxon>
        <taxon>Bacteroidota</taxon>
        <taxon>Cytophagia</taxon>
        <taxon>Cytophagales</taxon>
        <taxon>Flammeovirgaceae</taxon>
        <taxon>Imperialibacter</taxon>
    </lineage>
</organism>
<dbReference type="NCBIfam" id="TIGR01352">
    <property type="entry name" value="tonB_Cterm"/>
    <property type="match status" value="1"/>
</dbReference>
<evidence type="ECO:0000256" key="6">
    <source>
        <dbReference type="ARBA" id="ARBA00022692"/>
    </source>
</evidence>
<dbReference type="SUPFAM" id="SSF74653">
    <property type="entry name" value="TolA/TonB C-terminal domain"/>
    <property type="match status" value="1"/>
</dbReference>
<dbReference type="Proteomes" id="UP001302349">
    <property type="component" value="Chromosome"/>
</dbReference>
<evidence type="ECO:0000256" key="9">
    <source>
        <dbReference type="ARBA" id="ARBA00023136"/>
    </source>
</evidence>
<keyword evidence="7" id="KW-0653">Protein transport</keyword>
<comment type="subcellular location">
    <subcellularLocation>
        <location evidence="1">Cell inner membrane</location>
        <topology evidence="1">Single-pass membrane protein</topology>
        <orientation evidence="1">Periplasmic side</orientation>
    </subcellularLocation>
</comment>
<evidence type="ECO:0000313" key="11">
    <source>
        <dbReference type="EMBL" id="WOK09733.1"/>
    </source>
</evidence>
<feature type="domain" description="TonB C-terminal" evidence="10">
    <location>
        <begin position="98"/>
        <end position="192"/>
    </location>
</feature>
<evidence type="ECO:0000313" key="12">
    <source>
        <dbReference type="Proteomes" id="UP001302349"/>
    </source>
</evidence>
<accession>A0ABZ0IXI0</accession>
<dbReference type="Gene3D" id="3.30.1150.10">
    <property type="match status" value="1"/>
</dbReference>
<evidence type="ECO:0000256" key="5">
    <source>
        <dbReference type="ARBA" id="ARBA00022519"/>
    </source>
</evidence>
<keyword evidence="5" id="KW-0997">Cell inner membrane</keyword>
<dbReference type="InterPro" id="IPR037682">
    <property type="entry name" value="TonB_C"/>
</dbReference>
<evidence type="ECO:0000256" key="4">
    <source>
        <dbReference type="ARBA" id="ARBA00022475"/>
    </source>
</evidence>
<proteinExistence type="inferred from homology"/>
<keyword evidence="8" id="KW-1133">Transmembrane helix</keyword>
<dbReference type="PROSITE" id="PS51257">
    <property type="entry name" value="PROKAR_LIPOPROTEIN"/>
    <property type="match status" value="1"/>
</dbReference>
<gene>
    <name evidence="11" type="ORF">RT717_13905</name>
</gene>
<protein>
    <submittedName>
        <fullName evidence="11">TonB family protein</fullName>
    </submittedName>
</protein>
<reference evidence="11 12" key="1">
    <citation type="journal article" date="2023" name="Microbiol. Resour. Announc.">
        <title>Complete Genome Sequence of Imperialibacter roseus strain P4T.</title>
        <authorList>
            <person name="Tizabi D.R."/>
            <person name="Bachvaroff T."/>
            <person name="Hill R.T."/>
        </authorList>
    </citation>
    <scope>NUCLEOTIDE SEQUENCE [LARGE SCALE GENOMIC DNA]</scope>
    <source>
        <strain evidence="11 12">P4T</strain>
    </source>
</reference>
<keyword evidence="12" id="KW-1185">Reference proteome</keyword>
<dbReference type="RefSeq" id="WP_317492340.1">
    <property type="nucleotide sequence ID" value="NZ_CP136051.1"/>
</dbReference>
<evidence type="ECO:0000256" key="8">
    <source>
        <dbReference type="ARBA" id="ARBA00022989"/>
    </source>
</evidence>
<comment type="similarity">
    <text evidence="2">Belongs to the TonB family.</text>
</comment>
<evidence type="ECO:0000256" key="1">
    <source>
        <dbReference type="ARBA" id="ARBA00004383"/>
    </source>
</evidence>
<keyword evidence="4" id="KW-1003">Cell membrane</keyword>
<name>A0ABZ0IXI0_9BACT</name>
<evidence type="ECO:0000256" key="2">
    <source>
        <dbReference type="ARBA" id="ARBA00006555"/>
    </source>
</evidence>
<dbReference type="Pfam" id="PF03544">
    <property type="entry name" value="TonB_C"/>
    <property type="match status" value="1"/>
</dbReference>
<keyword evidence="9" id="KW-0472">Membrane</keyword>